<proteinExistence type="inferred from homology"/>
<dbReference type="CDD" id="cd01137">
    <property type="entry name" value="PsaA"/>
    <property type="match status" value="1"/>
</dbReference>
<keyword evidence="9" id="KW-1185">Reference proteome</keyword>
<dbReference type="EMBL" id="JAESND010000001">
    <property type="protein sequence ID" value="MBM3114948.1"/>
    <property type="molecule type" value="Genomic_DNA"/>
</dbReference>
<dbReference type="InterPro" id="IPR006127">
    <property type="entry name" value="ZnuA-like"/>
</dbReference>
<dbReference type="RefSeq" id="WP_203536606.1">
    <property type="nucleotide sequence ID" value="NZ_JAESND010000001.1"/>
</dbReference>
<protein>
    <submittedName>
        <fullName evidence="8">Metal ABC transporter substrate-binding protein</fullName>
    </submittedName>
</protein>
<evidence type="ECO:0000313" key="9">
    <source>
        <dbReference type="Proteomes" id="UP000809431"/>
    </source>
</evidence>
<dbReference type="Proteomes" id="UP000809431">
    <property type="component" value="Unassembled WGS sequence"/>
</dbReference>
<evidence type="ECO:0000256" key="3">
    <source>
        <dbReference type="ARBA" id="ARBA00022448"/>
    </source>
</evidence>
<dbReference type="PRINTS" id="PR00691">
    <property type="entry name" value="ADHESINB"/>
</dbReference>
<evidence type="ECO:0000313" key="8">
    <source>
        <dbReference type="EMBL" id="MBM3114948.1"/>
    </source>
</evidence>
<dbReference type="InterPro" id="IPR050492">
    <property type="entry name" value="Bact_metal-bind_prot9"/>
</dbReference>
<comment type="subcellular location">
    <subcellularLocation>
        <location evidence="1">Cell envelope</location>
    </subcellularLocation>
</comment>
<feature type="signal peptide" evidence="7">
    <location>
        <begin position="1"/>
        <end position="21"/>
    </location>
</feature>
<dbReference type="PANTHER" id="PTHR42953">
    <property type="entry name" value="HIGH-AFFINITY ZINC UPTAKE SYSTEM PROTEIN ZNUA-RELATED"/>
    <property type="match status" value="1"/>
</dbReference>
<dbReference type="InterPro" id="IPR006129">
    <property type="entry name" value="AdhesinB"/>
</dbReference>
<dbReference type="PANTHER" id="PTHR42953:SF1">
    <property type="entry name" value="METAL-BINDING PROTEIN HI_0362-RELATED"/>
    <property type="match status" value="1"/>
</dbReference>
<comment type="similarity">
    <text evidence="2 6">Belongs to the bacterial solute-binding protein 9 family.</text>
</comment>
<evidence type="ECO:0000256" key="5">
    <source>
        <dbReference type="ARBA" id="ARBA00022729"/>
    </source>
</evidence>
<feature type="chain" id="PRO_5047525848" evidence="7">
    <location>
        <begin position="22"/>
        <end position="301"/>
    </location>
</feature>
<evidence type="ECO:0000256" key="4">
    <source>
        <dbReference type="ARBA" id="ARBA00022723"/>
    </source>
</evidence>
<gene>
    <name evidence="8" type="ORF">JMJ54_03820</name>
</gene>
<dbReference type="Gene3D" id="3.40.50.1980">
    <property type="entry name" value="Nitrogenase molybdenum iron protein domain"/>
    <property type="match status" value="2"/>
</dbReference>
<evidence type="ECO:0000256" key="6">
    <source>
        <dbReference type="RuleBase" id="RU003512"/>
    </source>
</evidence>
<keyword evidence="3 6" id="KW-0813">Transport</keyword>
<dbReference type="InterPro" id="IPR006128">
    <property type="entry name" value="Lipoprotein_PsaA-like"/>
</dbReference>
<keyword evidence="4" id="KW-0479">Metal-binding</keyword>
<dbReference type="PRINTS" id="PR00690">
    <property type="entry name" value="ADHESNFAMILY"/>
</dbReference>
<sequence>MFGRCILSVALAFGLSGVAQAAEPLPVVASFSILGDLVQNVGGDRIKVTTLVGADGDAHVYQPTPADVGTLAKSRVFFVNGLGFEGWMKRLTASSKYKGTVVTVSEGIKPRAMAGDDHDDHGHDHGTDPHAWQDIGNARLMVKNIAAALAKIDPAGASLYQANAKKYDGQLVELSKWADAQVAAIPQAKRKVITSHDAFGYLGARYRITLLAPQGLSTEAEASAKDVGNLIRQIKQSGIKAVFVENISNRKLIEQISRETGASLEGTLYSDALSKSPEADSYLNMYRHNITTLTAGMKANK</sequence>
<name>A0ABS2BH70_9NEIS</name>
<comment type="caution">
    <text evidence="8">The sequence shown here is derived from an EMBL/GenBank/DDBJ whole genome shotgun (WGS) entry which is preliminary data.</text>
</comment>
<accession>A0ABS2BH70</accession>
<organism evidence="8 9">
    <name type="scientific">Jeongeupia naejangsanensis</name>
    <dbReference type="NCBI Taxonomy" id="613195"/>
    <lineage>
        <taxon>Bacteria</taxon>
        <taxon>Pseudomonadati</taxon>
        <taxon>Pseudomonadota</taxon>
        <taxon>Betaproteobacteria</taxon>
        <taxon>Neisseriales</taxon>
        <taxon>Chitinibacteraceae</taxon>
        <taxon>Jeongeupia</taxon>
    </lineage>
</organism>
<dbReference type="Pfam" id="PF01297">
    <property type="entry name" value="ZnuA"/>
    <property type="match status" value="1"/>
</dbReference>
<evidence type="ECO:0000256" key="1">
    <source>
        <dbReference type="ARBA" id="ARBA00004196"/>
    </source>
</evidence>
<dbReference type="SUPFAM" id="SSF53807">
    <property type="entry name" value="Helical backbone' metal receptor"/>
    <property type="match status" value="1"/>
</dbReference>
<evidence type="ECO:0000256" key="7">
    <source>
        <dbReference type="SAM" id="SignalP"/>
    </source>
</evidence>
<evidence type="ECO:0000256" key="2">
    <source>
        <dbReference type="ARBA" id="ARBA00011028"/>
    </source>
</evidence>
<reference evidence="8 9" key="1">
    <citation type="submission" date="2021-01" db="EMBL/GenBank/DDBJ databases">
        <title>Draft Genome Sequence and Polyhydroxyalkanoate Biosynthetic Potential of Jeongeupia naejangsanensis Type Strain DSM 24253.</title>
        <authorList>
            <person name="Turrini P."/>
            <person name="Artuso I."/>
            <person name="Lugli G.A."/>
            <person name="Frangipani E."/>
            <person name="Ventura M."/>
            <person name="Visca P."/>
        </authorList>
    </citation>
    <scope>NUCLEOTIDE SEQUENCE [LARGE SCALE GENOMIC DNA]</scope>
    <source>
        <strain evidence="8 9">DSM 24253</strain>
    </source>
</reference>
<keyword evidence="5 7" id="KW-0732">Signal</keyword>